<protein>
    <submittedName>
        <fullName evidence="1">Uncharacterized protein</fullName>
    </submittedName>
</protein>
<gene>
    <name evidence="1" type="ORF">L6452_17200</name>
</gene>
<comment type="caution">
    <text evidence="1">The sequence shown here is derived from an EMBL/GenBank/DDBJ whole genome shotgun (WGS) entry which is preliminary data.</text>
</comment>
<proteinExistence type="predicted"/>
<evidence type="ECO:0000313" key="2">
    <source>
        <dbReference type="Proteomes" id="UP001055879"/>
    </source>
</evidence>
<dbReference type="EMBL" id="CM042051">
    <property type="protein sequence ID" value="KAI3728562.1"/>
    <property type="molecule type" value="Genomic_DNA"/>
</dbReference>
<organism evidence="1 2">
    <name type="scientific">Arctium lappa</name>
    <name type="common">Greater burdock</name>
    <name type="synonym">Lappa major</name>
    <dbReference type="NCBI Taxonomy" id="4217"/>
    <lineage>
        <taxon>Eukaryota</taxon>
        <taxon>Viridiplantae</taxon>
        <taxon>Streptophyta</taxon>
        <taxon>Embryophyta</taxon>
        <taxon>Tracheophyta</taxon>
        <taxon>Spermatophyta</taxon>
        <taxon>Magnoliopsida</taxon>
        <taxon>eudicotyledons</taxon>
        <taxon>Gunneridae</taxon>
        <taxon>Pentapetalae</taxon>
        <taxon>asterids</taxon>
        <taxon>campanulids</taxon>
        <taxon>Asterales</taxon>
        <taxon>Asteraceae</taxon>
        <taxon>Carduoideae</taxon>
        <taxon>Cardueae</taxon>
        <taxon>Arctiinae</taxon>
        <taxon>Arctium</taxon>
    </lineage>
</organism>
<dbReference type="Proteomes" id="UP001055879">
    <property type="component" value="Linkage Group LG05"/>
</dbReference>
<reference evidence="1 2" key="2">
    <citation type="journal article" date="2022" name="Mol. Ecol. Resour.">
        <title>The genomes of chicory, endive, great burdock and yacon provide insights into Asteraceae paleo-polyploidization history and plant inulin production.</title>
        <authorList>
            <person name="Fan W."/>
            <person name="Wang S."/>
            <person name="Wang H."/>
            <person name="Wang A."/>
            <person name="Jiang F."/>
            <person name="Liu H."/>
            <person name="Zhao H."/>
            <person name="Xu D."/>
            <person name="Zhang Y."/>
        </authorList>
    </citation>
    <scope>NUCLEOTIDE SEQUENCE [LARGE SCALE GENOMIC DNA]</scope>
    <source>
        <strain evidence="2">cv. Niubang</strain>
    </source>
</reference>
<sequence length="74" mass="8699">MIILRKPHPNKEFVLQCVHFRSSMRLYANNTITYKSLIVITITQCKTFISLMDIQKQFYCRSSVKSMPPAILDF</sequence>
<evidence type="ECO:0000313" key="1">
    <source>
        <dbReference type="EMBL" id="KAI3728562.1"/>
    </source>
</evidence>
<accession>A0ACB9C313</accession>
<reference evidence="2" key="1">
    <citation type="journal article" date="2022" name="Mol. Ecol. Resour.">
        <title>The genomes of chicory, endive, great burdock and yacon provide insights into Asteraceae palaeo-polyploidization history and plant inulin production.</title>
        <authorList>
            <person name="Fan W."/>
            <person name="Wang S."/>
            <person name="Wang H."/>
            <person name="Wang A."/>
            <person name="Jiang F."/>
            <person name="Liu H."/>
            <person name="Zhao H."/>
            <person name="Xu D."/>
            <person name="Zhang Y."/>
        </authorList>
    </citation>
    <scope>NUCLEOTIDE SEQUENCE [LARGE SCALE GENOMIC DNA]</scope>
    <source>
        <strain evidence="2">cv. Niubang</strain>
    </source>
</reference>
<name>A0ACB9C313_ARCLA</name>
<keyword evidence="2" id="KW-1185">Reference proteome</keyword>